<protein>
    <submittedName>
        <fullName evidence="1">Uncharacterized protein</fullName>
    </submittedName>
</protein>
<organism evidence="1">
    <name type="scientific">Cupriavidus taiwanensis</name>
    <dbReference type="NCBI Taxonomy" id="164546"/>
    <lineage>
        <taxon>Bacteria</taxon>
        <taxon>Pseudomonadati</taxon>
        <taxon>Pseudomonadota</taxon>
        <taxon>Betaproteobacteria</taxon>
        <taxon>Burkholderiales</taxon>
        <taxon>Burkholderiaceae</taxon>
        <taxon>Cupriavidus</taxon>
    </lineage>
</organism>
<evidence type="ECO:0000313" key="1">
    <source>
        <dbReference type="EMBL" id="SOY62151.1"/>
    </source>
</evidence>
<name>A0A375C3P7_9BURK</name>
<sequence>MRRRGNLAGLVPVVTGRCRRRMAAFACLCAGGPEKKNGPDLPIQAVVSIGYFWSER</sequence>
<dbReference type="Proteomes" id="UP000257016">
    <property type="component" value="Unassembled WGS sequence"/>
</dbReference>
<proteinExistence type="predicted"/>
<dbReference type="EMBL" id="OFSN01000010">
    <property type="protein sequence ID" value="SOY62151.1"/>
    <property type="molecule type" value="Genomic_DNA"/>
</dbReference>
<accession>A0A375C3P7</accession>
<dbReference type="AlphaFoldDB" id="A0A375C3P7"/>
<gene>
    <name evidence="1" type="ORF">CBM2586_A50396</name>
</gene>
<reference evidence="1" key="1">
    <citation type="submission" date="2018-01" db="EMBL/GenBank/DDBJ databases">
        <authorList>
            <person name="Clerissi C."/>
        </authorList>
    </citation>
    <scope>NUCLEOTIDE SEQUENCE</scope>
    <source>
        <strain evidence="1">Cupriavidus taiwanensis LMG 19430</strain>
    </source>
</reference>
<comment type="caution">
    <text evidence="1">The sequence shown here is derived from an EMBL/GenBank/DDBJ whole genome shotgun (WGS) entry which is preliminary data.</text>
</comment>